<evidence type="ECO:0000313" key="2">
    <source>
        <dbReference type="EMBL" id="KIQ56910.1"/>
    </source>
</evidence>
<evidence type="ECO:0000259" key="1">
    <source>
        <dbReference type="Pfam" id="PF12697"/>
    </source>
</evidence>
<accession>A0A0D0MNC4</accession>
<dbReference type="SUPFAM" id="SSF53474">
    <property type="entry name" value="alpha/beta-Hydrolases"/>
    <property type="match status" value="1"/>
</dbReference>
<proteinExistence type="predicted"/>
<name>A0A0D0MNC4_PSEFL</name>
<keyword evidence="2" id="KW-0378">Hydrolase</keyword>
<dbReference type="PATRIC" id="fig|294.124.peg.4870"/>
<dbReference type="GO" id="GO:0016787">
    <property type="term" value="F:hydrolase activity"/>
    <property type="evidence" value="ECO:0007669"/>
    <property type="project" value="UniProtKB-KW"/>
</dbReference>
<dbReference type="PRINTS" id="PR00111">
    <property type="entry name" value="ABHYDROLASE"/>
</dbReference>
<dbReference type="AlphaFoldDB" id="A0A0D0MNC4"/>
<protein>
    <submittedName>
        <fullName evidence="2">Alpha/beta hydrolase</fullName>
    </submittedName>
</protein>
<dbReference type="Gene3D" id="3.40.50.1820">
    <property type="entry name" value="alpha/beta hydrolase"/>
    <property type="match status" value="1"/>
</dbReference>
<dbReference type="InterPro" id="IPR029058">
    <property type="entry name" value="AB_hydrolase_fold"/>
</dbReference>
<dbReference type="InterPro" id="IPR000073">
    <property type="entry name" value="AB_hydrolase_1"/>
</dbReference>
<reference evidence="2 3" key="1">
    <citation type="submission" date="2015-01" db="EMBL/GenBank/DDBJ databases">
        <title>Draft Genome Sequence of the Biocontrol and Plant Growth-Promoting Rhizobacteria (PGPR) Pseudomonas fluorescens UM270.</title>
        <authorList>
            <person name="Hernandez-Salmeron J.E."/>
            <person name="Santoyo G."/>
            <person name="Moreno-Hagelsieb G."/>
            <person name="Hernandez-Leon R."/>
        </authorList>
    </citation>
    <scope>NUCLEOTIDE SEQUENCE [LARGE SCALE GENOMIC DNA]</scope>
    <source>
        <strain evidence="2 3">UM270</strain>
    </source>
</reference>
<feature type="domain" description="AB hydrolase-1" evidence="1">
    <location>
        <begin position="28"/>
        <end position="265"/>
    </location>
</feature>
<sequence length="283" mass="31530">MTDWQLDQVYDFNGHSIRYAIQGDGPPLVFVHGTPFSSYVWHRIAPLFFSTHRVHYFDLLGYGQSAQPDADVSLGVQNPLLAQLLAHWGLDCPDVVAHDFGGATALRTHLLNGKNYRSLTLIDPVALSPWGSPFVQHVRQHEAAFSGLPDYIQRAIVPTYIRGAIERDIPDRELAPYVQPWLGETGQAAFYRQIAQMDERYTREVEGLYTSVRCPTQILWGENDQWIPIERGQALQRLIPGAQLLPVPNAGHLVQEDAPEAIVAAVLRYIGANADTPVSGTRG</sequence>
<organism evidence="2 3">
    <name type="scientific">Pseudomonas fluorescens</name>
    <dbReference type="NCBI Taxonomy" id="294"/>
    <lineage>
        <taxon>Bacteria</taxon>
        <taxon>Pseudomonadati</taxon>
        <taxon>Pseudomonadota</taxon>
        <taxon>Gammaproteobacteria</taxon>
        <taxon>Pseudomonadales</taxon>
        <taxon>Pseudomonadaceae</taxon>
        <taxon>Pseudomonas</taxon>
    </lineage>
</organism>
<dbReference type="PANTHER" id="PTHR43689">
    <property type="entry name" value="HYDROLASE"/>
    <property type="match status" value="1"/>
</dbReference>
<dbReference type="OrthoDB" id="9780765at2"/>
<dbReference type="Pfam" id="PF12697">
    <property type="entry name" value="Abhydrolase_6"/>
    <property type="match status" value="1"/>
</dbReference>
<comment type="caution">
    <text evidence="2">The sequence shown here is derived from an EMBL/GenBank/DDBJ whole genome shotgun (WGS) entry which is preliminary data.</text>
</comment>
<gene>
    <name evidence="2" type="ORF">RL74_23575</name>
</gene>
<dbReference type="PANTHER" id="PTHR43689:SF8">
    <property type="entry name" value="ALPHA_BETA-HYDROLASES SUPERFAMILY PROTEIN"/>
    <property type="match status" value="1"/>
</dbReference>
<dbReference type="RefSeq" id="WP_042732206.1">
    <property type="nucleotide sequence ID" value="NZ_JXNZ01000308.1"/>
</dbReference>
<dbReference type="Proteomes" id="UP000032101">
    <property type="component" value="Unassembled WGS sequence"/>
</dbReference>
<dbReference type="EMBL" id="JXNZ01000308">
    <property type="protein sequence ID" value="KIQ56910.1"/>
    <property type="molecule type" value="Genomic_DNA"/>
</dbReference>
<evidence type="ECO:0000313" key="3">
    <source>
        <dbReference type="Proteomes" id="UP000032101"/>
    </source>
</evidence>